<dbReference type="SMART" id="SM00331">
    <property type="entry name" value="PP2C_SIG"/>
    <property type="match status" value="1"/>
</dbReference>
<dbReference type="SUPFAM" id="SSF81606">
    <property type="entry name" value="PP2C-like"/>
    <property type="match status" value="1"/>
</dbReference>
<proteinExistence type="predicted"/>
<dbReference type="AlphaFoldDB" id="X1JSW7"/>
<dbReference type="Gene3D" id="3.60.40.10">
    <property type="entry name" value="PPM-type phosphatase domain"/>
    <property type="match status" value="1"/>
</dbReference>
<reference evidence="3" key="1">
    <citation type="journal article" date="2014" name="Front. Microbiol.">
        <title>High frequency of phylogenetically diverse reductive dehalogenase-homologous genes in deep subseafloor sedimentary metagenomes.</title>
        <authorList>
            <person name="Kawai M."/>
            <person name="Futagami T."/>
            <person name="Toyoda A."/>
            <person name="Takaki Y."/>
            <person name="Nishi S."/>
            <person name="Hori S."/>
            <person name="Arai W."/>
            <person name="Tsubouchi T."/>
            <person name="Morono Y."/>
            <person name="Uchiyama I."/>
            <person name="Ito T."/>
            <person name="Fujiyama A."/>
            <person name="Inagaki F."/>
            <person name="Takami H."/>
        </authorList>
    </citation>
    <scope>NUCLEOTIDE SEQUENCE</scope>
    <source>
        <strain evidence="3">Expedition CK06-06</strain>
    </source>
</reference>
<feature type="domain" description="PPM-type phosphatase" evidence="2">
    <location>
        <begin position="30"/>
        <end position="243"/>
    </location>
</feature>
<gene>
    <name evidence="3" type="ORF">S03H2_41804</name>
</gene>
<dbReference type="InterPro" id="IPR036457">
    <property type="entry name" value="PPM-type-like_dom_sf"/>
</dbReference>
<dbReference type="EMBL" id="BARU01025990">
    <property type="protein sequence ID" value="GAH72903.1"/>
    <property type="molecule type" value="Genomic_DNA"/>
</dbReference>
<dbReference type="PANTHER" id="PTHR43156:SF2">
    <property type="entry name" value="STAGE II SPORULATION PROTEIN E"/>
    <property type="match status" value="1"/>
</dbReference>
<dbReference type="PROSITE" id="PS51746">
    <property type="entry name" value="PPM_2"/>
    <property type="match status" value="1"/>
</dbReference>
<organism evidence="3">
    <name type="scientific">marine sediment metagenome</name>
    <dbReference type="NCBI Taxonomy" id="412755"/>
    <lineage>
        <taxon>unclassified sequences</taxon>
        <taxon>metagenomes</taxon>
        <taxon>ecological metagenomes</taxon>
    </lineage>
</organism>
<dbReference type="GO" id="GO:0016791">
    <property type="term" value="F:phosphatase activity"/>
    <property type="evidence" value="ECO:0007669"/>
    <property type="project" value="TreeGrafter"/>
</dbReference>
<accession>X1JSW7</accession>
<keyword evidence="1" id="KW-0378">Hydrolase</keyword>
<feature type="non-terminal residue" evidence="3">
    <location>
        <position position="1"/>
    </location>
</feature>
<dbReference type="InterPro" id="IPR052016">
    <property type="entry name" value="Bact_Sigma-Reg"/>
</dbReference>
<evidence type="ECO:0000256" key="1">
    <source>
        <dbReference type="ARBA" id="ARBA00022801"/>
    </source>
</evidence>
<sequence length="244" mass="26484">AADVRRQLRMASQVQHRLTPAEPPHIPGFDIGALYAPCFEVGGDFYDFIDLPPDNLGLAICDVSGKGIPASLLMASVRASLRAHAVNIYDMSTVLSSVNRDLCADTLISEFATLFYGVIDYRTRRFTYANAGHVPPILIRDGQCRPLATGGGVLGIGPDGYWGHEHFIFESGDVLVGCTDGLTEALNHDDEPFGRPRLEAAALEAIADGRTAEGIAHHVLWVMRRFTGLQTALDDLTLVVIRVQ</sequence>
<evidence type="ECO:0000259" key="2">
    <source>
        <dbReference type="PROSITE" id="PS51746"/>
    </source>
</evidence>
<evidence type="ECO:0000313" key="3">
    <source>
        <dbReference type="EMBL" id="GAH72903.1"/>
    </source>
</evidence>
<protein>
    <recommendedName>
        <fullName evidence="2">PPM-type phosphatase domain-containing protein</fullName>
    </recommendedName>
</protein>
<dbReference type="Pfam" id="PF07228">
    <property type="entry name" value="SpoIIE"/>
    <property type="match status" value="1"/>
</dbReference>
<name>X1JSW7_9ZZZZ</name>
<dbReference type="PANTHER" id="PTHR43156">
    <property type="entry name" value="STAGE II SPORULATION PROTEIN E-RELATED"/>
    <property type="match status" value="1"/>
</dbReference>
<dbReference type="InterPro" id="IPR001932">
    <property type="entry name" value="PPM-type_phosphatase-like_dom"/>
</dbReference>
<comment type="caution">
    <text evidence="3">The sequence shown here is derived from an EMBL/GenBank/DDBJ whole genome shotgun (WGS) entry which is preliminary data.</text>
</comment>